<dbReference type="EMBL" id="JACEIK010005982">
    <property type="protein sequence ID" value="MCE0482574.1"/>
    <property type="molecule type" value="Genomic_DNA"/>
</dbReference>
<evidence type="ECO:0000256" key="1">
    <source>
        <dbReference type="SAM" id="MobiDB-lite"/>
    </source>
</evidence>
<sequence>STTSIAHDSSAAKPSCLRKGKGRPKKPTRYEGKPIAKRGRGSPRKQTPSAFVVAEFATNTTPSAYVASKFASTSTYHDIDLLEFITNKKCQRKGKWYGKGCSSST</sequence>
<evidence type="ECO:0000313" key="2">
    <source>
        <dbReference type="EMBL" id="MCE0482574.1"/>
    </source>
</evidence>
<name>A0ABS8VP35_DATST</name>
<organism evidence="2 3">
    <name type="scientific">Datura stramonium</name>
    <name type="common">Jimsonweed</name>
    <name type="synonym">Common thornapple</name>
    <dbReference type="NCBI Taxonomy" id="4076"/>
    <lineage>
        <taxon>Eukaryota</taxon>
        <taxon>Viridiplantae</taxon>
        <taxon>Streptophyta</taxon>
        <taxon>Embryophyta</taxon>
        <taxon>Tracheophyta</taxon>
        <taxon>Spermatophyta</taxon>
        <taxon>Magnoliopsida</taxon>
        <taxon>eudicotyledons</taxon>
        <taxon>Gunneridae</taxon>
        <taxon>Pentapetalae</taxon>
        <taxon>asterids</taxon>
        <taxon>lamiids</taxon>
        <taxon>Solanales</taxon>
        <taxon>Solanaceae</taxon>
        <taxon>Solanoideae</taxon>
        <taxon>Datureae</taxon>
        <taxon>Datura</taxon>
    </lineage>
</organism>
<keyword evidence="3" id="KW-1185">Reference proteome</keyword>
<comment type="caution">
    <text evidence="2">The sequence shown here is derived from an EMBL/GenBank/DDBJ whole genome shotgun (WGS) entry which is preliminary data.</text>
</comment>
<feature type="non-terminal residue" evidence="2">
    <location>
        <position position="1"/>
    </location>
</feature>
<gene>
    <name evidence="2" type="ORF">HAX54_041447</name>
</gene>
<protein>
    <submittedName>
        <fullName evidence="2">Uncharacterized protein</fullName>
    </submittedName>
</protein>
<dbReference type="Proteomes" id="UP000823775">
    <property type="component" value="Unassembled WGS sequence"/>
</dbReference>
<evidence type="ECO:0000313" key="3">
    <source>
        <dbReference type="Proteomes" id="UP000823775"/>
    </source>
</evidence>
<feature type="region of interest" description="Disordered" evidence="1">
    <location>
        <begin position="1"/>
        <end position="47"/>
    </location>
</feature>
<accession>A0ABS8VP35</accession>
<reference evidence="2 3" key="1">
    <citation type="journal article" date="2021" name="BMC Genomics">
        <title>Datura genome reveals duplications of psychoactive alkaloid biosynthetic genes and high mutation rate following tissue culture.</title>
        <authorList>
            <person name="Rajewski A."/>
            <person name="Carter-House D."/>
            <person name="Stajich J."/>
            <person name="Litt A."/>
        </authorList>
    </citation>
    <scope>NUCLEOTIDE SEQUENCE [LARGE SCALE GENOMIC DNA]</scope>
    <source>
        <strain evidence="2">AR-01</strain>
    </source>
</reference>
<proteinExistence type="predicted"/>
<feature type="compositionally biased region" description="Basic residues" evidence="1">
    <location>
        <begin position="16"/>
        <end position="27"/>
    </location>
</feature>